<dbReference type="SMART" id="SM00886">
    <property type="entry name" value="Dabb"/>
    <property type="match status" value="1"/>
</dbReference>
<dbReference type="SUPFAM" id="SSF54909">
    <property type="entry name" value="Dimeric alpha+beta barrel"/>
    <property type="match status" value="1"/>
</dbReference>
<evidence type="ECO:0000313" key="2">
    <source>
        <dbReference type="EMBL" id="OAZ11017.1"/>
    </source>
</evidence>
<sequence>MIRHIVLLQIPSHIAQSDIDTMIGELEKVAFSVPGALAFCGGAKMTGSGLSQGFTHAITIDFTDLAARDTYVRGLDQDWIGIRLSEMTEGGLGGILAISVNVDDIHTPDKGSDKKPELRWI</sequence>
<dbReference type="Pfam" id="PF07876">
    <property type="entry name" value="Dabb"/>
    <property type="match status" value="1"/>
</dbReference>
<accession>A0A853L2Y3</accession>
<feature type="domain" description="Stress-response A/B barrel" evidence="1">
    <location>
        <begin position="2"/>
        <end position="100"/>
    </location>
</feature>
<organism evidence="2 3">
    <name type="scientific">Thalassospira tepidiphila MCCC 1A03514</name>
    <dbReference type="NCBI Taxonomy" id="1177930"/>
    <lineage>
        <taxon>Bacteria</taxon>
        <taxon>Pseudomonadati</taxon>
        <taxon>Pseudomonadota</taxon>
        <taxon>Alphaproteobacteria</taxon>
        <taxon>Rhodospirillales</taxon>
        <taxon>Thalassospiraceae</taxon>
        <taxon>Thalassospira</taxon>
    </lineage>
</organism>
<evidence type="ECO:0000313" key="3">
    <source>
        <dbReference type="Proteomes" id="UP000094009"/>
    </source>
</evidence>
<dbReference type="EMBL" id="JPVZ01000002">
    <property type="protein sequence ID" value="OAZ11017.1"/>
    <property type="molecule type" value="Genomic_DNA"/>
</dbReference>
<comment type="caution">
    <text evidence="2">The sequence shown here is derived from an EMBL/GenBank/DDBJ whole genome shotgun (WGS) entry which is preliminary data.</text>
</comment>
<gene>
    <name evidence="2" type="ORF">TH4_05605</name>
</gene>
<dbReference type="Gene3D" id="3.30.70.100">
    <property type="match status" value="1"/>
</dbReference>
<dbReference type="InterPro" id="IPR011008">
    <property type="entry name" value="Dimeric_a/b-barrel"/>
</dbReference>
<name>A0A853L2Y3_9PROT</name>
<dbReference type="Proteomes" id="UP000094009">
    <property type="component" value="Unassembled WGS sequence"/>
</dbReference>
<dbReference type="PROSITE" id="PS51502">
    <property type="entry name" value="S_R_A_B_BARREL"/>
    <property type="match status" value="1"/>
</dbReference>
<dbReference type="InterPro" id="IPR013097">
    <property type="entry name" value="Dabb"/>
</dbReference>
<protein>
    <submittedName>
        <fullName evidence="2">Stress responsive protein</fullName>
    </submittedName>
</protein>
<dbReference type="RefSeq" id="WP_008888778.1">
    <property type="nucleotide sequence ID" value="NZ_JPVZ01000002.1"/>
</dbReference>
<dbReference type="AlphaFoldDB" id="A0A853L2Y3"/>
<reference evidence="2 3" key="1">
    <citation type="submission" date="2014-07" db="EMBL/GenBank/DDBJ databases">
        <title>Draft genome sequence of Thalassospira tepidiphila 1-1B.</title>
        <authorList>
            <person name="Lai Q."/>
            <person name="Shao Z."/>
        </authorList>
    </citation>
    <scope>NUCLEOTIDE SEQUENCE [LARGE SCALE GENOMIC DNA]</scope>
    <source>
        <strain evidence="2 3">MCCC 1A03514</strain>
    </source>
</reference>
<proteinExistence type="predicted"/>
<evidence type="ECO:0000259" key="1">
    <source>
        <dbReference type="PROSITE" id="PS51502"/>
    </source>
</evidence>